<reference evidence="2 3" key="1">
    <citation type="submission" date="2017-06" db="EMBL/GenBank/DDBJ databases">
        <title>Comparative genomic analysis of Ambrosia Fusariam Clade fungi.</title>
        <authorList>
            <person name="Stajich J.E."/>
            <person name="Carrillo J."/>
            <person name="Kijimoto T."/>
            <person name="Eskalen A."/>
            <person name="O'Donnell K."/>
            <person name="Kasson M."/>
        </authorList>
    </citation>
    <scope>NUCLEOTIDE SEQUENCE [LARGE SCALE GENOMIC DNA]</scope>
    <source>
        <strain evidence="2">UCR3666</strain>
    </source>
</reference>
<protein>
    <submittedName>
        <fullName evidence="2">Uncharacterized protein</fullName>
    </submittedName>
</protein>
<name>A0A3M2RQW6_9HYPO</name>
<evidence type="ECO:0000313" key="3">
    <source>
        <dbReference type="Proteomes" id="UP000277212"/>
    </source>
</evidence>
<dbReference type="Proteomes" id="UP000277212">
    <property type="component" value="Unassembled WGS sequence"/>
</dbReference>
<gene>
    <name evidence="2" type="ORF">CDV36_012693</name>
</gene>
<evidence type="ECO:0000256" key="1">
    <source>
        <dbReference type="SAM" id="MobiDB-lite"/>
    </source>
</evidence>
<dbReference type="OrthoDB" id="2588793at2759"/>
<sequence length="464" mass="53402">MLAMSKMSNPALRMSVLAAAAVTLLVILFTFFQEPLKAPLDYAHQKAQQYCDESFKDHSTPGTKAEELTSDDPVPAEARNCVDPYRRPGYLYIPQDSKKYHETTYIPYTEEYLNADAPEYAQYPAAEGELIFNATEVETEFLESPGNPQPWMQKAVAEHRRRTEAAQQSKEGNLTVEDFVSMKNDAELGWLWGRRVVMFSDSVDRYMTQFFCEEFDGEIYFPVKDESGRFSKGICDVPAFNLTLVYLHSTGSFTYKPKWWWKPKIKWVAWEERWENLWKPHESPIQGEKGRPDLILWQNGLWDQRAFWEGGSAMHNPEELRIAEKGRQMVWQEVRFVTARIRKIAQRLNDEFGADAPVMFRSLTVHRETGMGDAIMFDLDRLGRAVAEQAGHEVFEWGRLITLLGTLYRDQMHPGKGPGSWLWGNMLLEYLARSVGSKVGGESRSPYFDGWDACHKDLSGWGGR</sequence>
<accession>A0A3M2RQW6</accession>
<comment type="caution">
    <text evidence="2">The sequence shown here is derived from an EMBL/GenBank/DDBJ whole genome shotgun (WGS) entry which is preliminary data.</text>
</comment>
<keyword evidence="3" id="KW-1185">Reference proteome</keyword>
<organism evidence="2 3">
    <name type="scientific">Fusarium kuroshium</name>
    <dbReference type="NCBI Taxonomy" id="2010991"/>
    <lineage>
        <taxon>Eukaryota</taxon>
        <taxon>Fungi</taxon>
        <taxon>Dikarya</taxon>
        <taxon>Ascomycota</taxon>
        <taxon>Pezizomycotina</taxon>
        <taxon>Sordariomycetes</taxon>
        <taxon>Hypocreomycetidae</taxon>
        <taxon>Hypocreales</taxon>
        <taxon>Nectriaceae</taxon>
        <taxon>Fusarium</taxon>
        <taxon>Fusarium solani species complex</taxon>
    </lineage>
</organism>
<dbReference type="EMBL" id="NKUJ01000326">
    <property type="protein sequence ID" value="RMJ07703.1"/>
    <property type="molecule type" value="Genomic_DNA"/>
</dbReference>
<dbReference type="AlphaFoldDB" id="A0A3M2RQW6"/>
<dbReference type="STRING" id="2010991.A0A3M2RQW6"/>
<evidence type="ECO:0000313" key="2">
    <source>
        <dbReference type="EMBL" id="RMJ07703.1"/>
    </source>
</evidence>
<feature type="region of interest" description="Disordered" evidence="1">
    <location>
        <begin position="56"/>
        <end position="80"/>
    </location>
</feature>
<proteinExistence type="predicted"/>
<feature type="compositionally biased region" description="Basic and acidic residues" evidence="1">
    <location>
        <begin position="56"/>
        <end position="67"/>
    </location>
</feature>